<dbReference type="EMBL" id="CP015402">
    <property type="protein sequence ID" value="ANU63492.1"/>
    <property type="molecule type" value="Genomic_DNA"/>
</dbReference>
<dbReference type="STRING" id="1796646.A4V02_06975"/>
<name>A0A1B1S9L9_9BACT</name>
<accession>A0A1Z2XJ12</accession>
<dbReference type="KEGG" id="pary:A4V02_06975"/>
<keyword evidence="4" id="KW-1185">Reference proteome</keyword>
<dbReference type="AlphaFoldDB" id="A0A1B1S9L9"/>
<evidence type="ECO:0008006" key="5">
    <source>
        <dbReference type="Google" id="ProtNLM"/>
    </source>
</evidence>
<evidence type="ECO:0000256" key="2">
    <source>
        <dbReference type="SAM" id="SignalP"/>
    </source>
</evidence>
<dbReference type="Gene3D" id="2.50.20.10">
    <property type="entry name" value="Lipoprotein localisation LolA/LolB/LppX"/>
    <property type="match status" value="1"/>
</dbReference>
<evidence type="ECO:0000256" key="1">
    <source>
        <dbReference type="ARBA" id="ARBA00022729"/>
    </source>
</evidence>
<proteinExistence type="predicted"/>
<dbReference type="CDD" id="cd16325">
    <property type="entry name" value="LolA"/>
    <property type="match status" value="1"/>
</dbReference>
<dbReference type="Pfam" id="PF16584">
    <property type="entry name" value="LolA_2"/>
    <property type="match status" value="1"/>
</dbReference>
<dbReference type="InterPro" id="IPR004564">
    <property type="entry name" value="OM_lipoprot_carrier_LolA-like"/>
</dbReference>
<dbReference type="SUPFAM" id="SSF89392">
    <property type="entry name" value="Prokaryotic lipoproteins and lipoprotein localization factors"/>
    <property type="match status" value="1"/>
</dbReference>
<evidence type="ECO:0000313" key="3">
    <source>
        <dbReference type="EMBL" id="ANU63492.1"/>
    </source>
</evidence>
<gene>
    <name evidence="3" type="ORF">A4V02_06975</name>
</gene>
<dbReference type="OrthoDB" id="9810685at2"/>
<evidence type="ECO:0000313" key="4">
    <source>
        <dbReference type="Proteomes" id="UP000186351"/>
    </source>
</evidence>
<protein>
    <recommendedName>
        <fullName evidence="5">Outer membrane lipoprotein carrier protein LolA</fullName>
    </recommendedName>
</protein>
<feature type="signal peptide" evidence="2">
    <location>
        <begin position="1"/>
        <end position="28"/>
    </location>
</feature>
<dbReference type="GeneID" id="65536596"/>
<keyword evidence="1 2" id="KW-0732">Signal</keyword>
<dbReference type="RefSeq" id="WP_068960805.1">
    <property type="nucleotide sequence ID" value="NZ_CAJTCT010000028.1"/>
</dbReference>
<dbReference type="InterPro" id="IPR029046">
    <property type="entry name" value="LolA/LolB/LppX"/>
</dbReference>
<dbReference type="Proteomes" id="UP000186351">
    <property type="component" value="Chromosome"/>
</dbReference>
<sequence>MMKLKHYKSRILSIAIAAMALFSASAVAASPSGAPNAHQILERTTSKIGKARCITASFSMTANGHTAKGTLKMSGDKFFLTLPNASIWYDGRTLWSLDSSTKEVNISEPMPEELAQINPMIIISSLLNAATPRQMKGTDKDYALHITPKVSQRLAFTSAMIDVDKKTFLPSRIVLTLDSGQTVTLNTDNINLTTNHPASTFVFNKSNYPGYTLIDLR</sequence>
<accession>A0A1B1S9L9</accession>
<organism evidence="3 4">
    <name type="scientific">Muribaculum intestinale</name>
    <dbReference type="NCBI Taxonomy" id="1796646"/>
    <lineage>
        <taxon>Bacteria</taxon>
        <taxon>Pseudomonadati</taxon>
        <taxon>Bacteroidota</taxon>
        <taxon>Bacteroidia</taxon>
        <taxon>Bacteroidales</taxon>
        <taxon>Muribaculaceae</taxon>
        <taxon>Muribaculum</taxon>
    </lineage>
</organism>
<feature type="chain" id="PRO_5008529297" description="Outer membrane lipoprotein carrier protein LolA" evidence="2">
    <location>
        <begin position="29"/>
        <end position="217"/>
    </location>
</feature>
<reference evidence="4" key="1">
    <citation type="submission" date="2016-04" db="EMBL/GenBank/DDBJ databases">
        <title>Complete Genome Sequences of Twelve Strains of a Stable Defined Moderately Diverse Mouse Microbiota 2 (sDMDMm2).</title>
        <authorList>
            <person name="Uchimura Y."/>
            <person name="Wyss M."/>
            <person name="Brugiroux S."/>
            <person name="Limenitakis J.P."/>
            <person name="Stecher B."/>
            <person name="McCoy K.D."/>
            <person name="Macpherson A.J."/>
        </authorList>
    </citation>
    <scope>NUCLEOTIDE SEQUENCE [LARGE SCALE GENOMIC DNA]</scope>
    <source>
        <strain evidence="4">YL27</strain>
    </source>
</reference>